<accession>A0AAW2F8T6</accession>
<dbReference type="EMBL" id="JADYXP020000014">
    <property type="protein sequence ID" value="KAL0110602.1"/>
    <property type="molecule type" value="Genomic_DNA"/>
</dbReference>
<proteinExistence type="predicted"/>
<evidence type="ECO:0000313" key="2">
    <source>
        <dbReference type="Proteomes" id="UP001430953"/>
    </source>
</evidence>
<name>A0AAW2F8T6_9HYME</name>
<reference evidence="1 2" key="1">
    <citation type="submission" date="2023-03" db="EMBL/GenBank/DDBJ databases">
        <title>High recombination rates correlate with genetic variation in Cardiocondyla obscurior ants.</title>
        <authorList>
            <person name="Errbii M."/>
        </authorList>
    </citation>
    <scope>NUCLEOTIDE SEQUENCE [LARGE SCALE GENOMIC DNA]</scope>
    <source>
        <strain evidence="1">Alpha-2009</strain>
        <tissue evidence="1">Whole body</tissue>
    </source>
</reference>
<dbReference type="Proteomes" id="UP001430953">
    <property type="component" value="Unassembled WGS sequence"/>
</dbReference>
<sequence length="66" mass="7343">MQTGNSFVVNVGVAVGPIEVKTSRNTYLRCVCPSAGCERSRRVPRGQRYDSYDNTNGIHLHYISIV</sequence>
<dbReference type="AlphaFoldDB" id="A0AAW2F8T6"/>
<keyword evidence="2" id="KW-1185">Reference proteome</keyword>
<gene>
    <name evidence="1" type="ORF">PUN28_013886</name>
</gene>
<comment type="caution">
    <text evidence="1">The sequence shown here is derived from an EMBL/GenBank/DDBJ whole genome shotgun (WGS) entry which is preliminary data.</text>
</comment>
<evidence type="ECO:0000313" key="1">
    <source>
        <dbReference type="EMBL" id="KAL0110602.1"/>
    </source>
</evidence>
<organism evidence="1 2">
    <name type="scientific">Cardiocondyla obscurior</name>
    <dbReference type="NCBI Taxonomy" id="286306"/>
    <lineage>
        <taxon>Eukaryota</taxon>
        <taxon>Metazoa</taxon>
        <taxon>Ecdysozoa</taxon>
        <taxon>Arthropoda</taxon>
        <taxon>Hexapoda</taxon>
        <taxon>Insecta</taxon>
        <taxon>Pterygota</taxon>
        <taxon>Neoptera</taxon>
        <taxon>Endopterygota</taxon>
        <taxon>Hymenoptera</taxon>
        <taxon>Apocrita</taxon>
        <taxon>Aculeata</taxon>
        <taxon>Formicoidea</taxon>
        <taxon>Formicidae</taxon>
        <taxon>Myrmicinae</taxon>
        <taxon>Cardiocondyla</taxon>
    </lineage>
</organism>
<protein>
    <submittedName>
        <fullName evidence="1">Uncharacterized protein</fullName>
    </submittedName>
</protein>